<dbReference type="RefSeq" id="WP_135944544.1">
    <property type="nucleotide sequence ID" value="NZ_BMEI01000002.1"/>
</dbReference>
<dbReference type="PANTHER" id="PTHR44068">
    <property type="entry name" value="ZGC:194242"/>
    <property type="match status" value="1"/>
</dbReference>
<organism evidence="6 7">
    <name type="scientific">Marinicauda pacifica</name>
    <dbReference type="NCBI Taxonomy" id="1133559"/>
    <lineage>
        <taxon>Bacteria</taxon>
        <taxon>Pseudomonadati</taxon>
        <taxon>Pseudomonadota</taxon>
        <taxon>Alphaproteobacteria</taxon>
        <taxon>Maricaulales</taxon>
        <taxon>Maricaulaceae</taxon>
        <taxon>Marinicauda</taxon>
    </lineage>
</organism>
<dbReference type="InterPro" id="IPR050447">
    <property type="entry name" value="Erg6_SMT_methyltransf"/>
</dbReference>
<dbReference type="InterPro" id="IPR013216">
    <property type="entry name" value="Methyltransf_11"/>
</dbReference>
<protein>
    <submittedName>
        <fullName evidence="6">Methyltransferase domain-containing protein</fullName>
    </submittedName>
</protein>
<sequence>MANDYRAAARTAEDYYDSPDADAFYEAVWGGEDIHVGLYETPDESIKDASARTVRDMAGRLPDLTPETGVLDLGAGYGGAARYLARTHGCHVTCLNLSGKENARNRVLNEAQGLVDKIEVVHGSFEDIPFEDGLFDVVWSQDAILHSGARSRVIGEAARVLRPGGHLIFTDPMQTDTVETEADRQALQPIYERIHLPDLGSISFYREVAKQAGLEEVAIDARPDQLRNHYNQVRTVLTEERETLSRRISPDYIDRMIAGLKHWVDGADAGRLTWAIMQFKKPGQVR</sequence>
<dbReference type="Pfam" id="PF08241">
    <property type="entry name" value="Methyltransf_11"/>
    <property type="match status" value="1"/>
</dbReference>
<dbReference type="PANTHER" id="PTHR44068:SF11">
    <property type="entry name" value="GERANYL DIPHOSPHATE 2-C-METHYLTRANSFERASE"/>
    <property type="match status" value="1"/>
</dbReference>
<keyword evidence="3" id="KW-0949">S-adenosyl-L-methionine</keyword>
<keyword evidence="7" id="KW-1185">Reference proteome</keyword>
<comment type="caution">
    <text evidence="6">The sequence shown here is derived from an EMBL/GenBank/DDBJ whole genome shotgun (WGS) entry which is preliminary data.</text>
</comment>
<evidence type="ECO:0000256" key="4">
    <source>
        <dbReference type="ARBA" id="ARBA00060542"/>
    </source>
</evidence>
<dbReference type="EMBL" id="SRXV01000002">
    <property type="protein sequence ID" value="TGY92932.1"/>
    <property type="molecule type" value="Genomic_DNA"/>
</dbReference>
<gene>
    <name evidence="6" type="ORF">E5162_07635</name>
</gene>
<dbReference type="Proteomes" id="UP000305451">
    <property type="component" value="Unassembled WGS sequence"/>
</dbReference>
<dbReference type="Gene3D" id="3.40.50.150">
    <property type="entry name" value="Vaccinia Virus protein VP39"/>
    <property type="match status" value="1"/>
</dbReference>
<name>A0A4S2HBQ6_9PROT</name>
<evidence type="ECO:0000259" key="5">
    <source>
        <dbReference type="Pfam" id="PF08241"/>
    </source>
</evidence>
<evidence type="ECO:0000313" key="6">
    <source>
        <dbReference type="EMBL" id="TGY92932.1"/>
    </source>
</evidence>
<reference evidence="6 7" key="1">
    <citation type="journal article" date="2013" name="Int. J. Syst. Evol. Microbiol.">
        <title>Marinicauda pacifica gen. nov., sp. nov., a prosthecate alphaproteobacterium of the family Hyphomonadaceae isolated from deep seawater.</title>
        <authorList>
            <person name="Zhang X.Y."/>
            <person name="Li G.W."/>
            <person name="Wang C.S."/>
            <person name="Zhang Y.J."/>
            <person name="Xu X.W."/>
            <person name="Li H."/>
            <person name="Liu A."/>
            <person name="Liu C."/>
            <person name="Xie B.B."/>
            <person name="Qin Q.L."/>
            <person name="Xu Z."/>
            <person name="Chen X.L."/>
            <person name="Zhou B.C."/>
            <person name="Zhang Y.Z."/>
        </authorList>
    </citation>
    <scope>NUCLEOTIDE SEQUENCE [LARGE SCALE GENOMIC DNA]</scope>
    <source>
        <strain evidence="6 7">P-1 km-3</strain>
    </source>
</reference>
<dbReference type="CDD" id="cd02440">
    <property type="entry name" value="AdoMet_MTases"/>
    <property type="match status" value="1"/>
</dbReference>
<keyword evidence="2 6" id="KW-0808">Transferase</keyword>
<evidence type="ECO:0000313" key="7">
    <source>
        <dbReference type="Proteomes" id="UP000305451"/>
    </source>
</evidence>
<dbReference type="AlphaFoldDB" id="A0A4S2HBQ6"/>
<dbReference type="SUPFAM" id="SSF53335">
    <property type="entry name" value="S-adenosyl-L-methionine-dependent methyltransferases"/>
    <property type="match status" value="1"/>
</dbReference>
<dbReference type="GO" id="GO:0032259">
    <property type="term" value="P:methylation"/>
    <property type="evidence" value="ECO:0007669"/>
    <property type="project" value="UniProtKB-KW"/>
</dbReference>
<comment type="pathway">
    <text evidence="4">Amine and polyamine biosynthesis; betaine biosynthesis via glycine pathway; betaine from glycine: step 3/3.</text>
</comment>
<feature type="domain" description="Methyltransferase type 11" evidence="5">
    <location>
        <begin position="71"/>
        <end position="169"/>
    </location>
</feature>
<dbReference type="GO" id="GO:0019286">
    <property type="term" value="P:glycine betaine biosynthetic process from glycine"/>
    <property type="evidence" value="ECO:0007669"/>
    <property type="project" value="UniProtKB-ARBA"/>
</dbReference>
<dbReference type="InterPro" id="IPR029063">
    <property type="entry name" value="SAM-dependent_MTases_sf"/>
</dbReference>
<evidence type="ECO:0000256" key="1">
    <source>
        <dbReference type="ARBA" id="ARBA00022603"/>
    </source>
</evidence>
<dbReference type="OrthoDB" id="9765084at2"/>
<keyword evidence="1 6" id="KW-0489">Methyltransferase</keyword>
<dbReference type="GO" id="GO:0052729">
    <property type="term" value="F:dimethylglycine N-methyltransferase activity"/>
    <property type="evidence" value="ECO:0007669"/>
    <property type="project" value="UniProtKB-ARBA"/>
</dbReference>
<proteinExistence type="predicted"/>
<dbReference type="FunFam" id="3.40.50.150:FF:000461">
    <property type="entry name" value="Sarcosine/dimethylglycine N-methyltransferase"/>
    <property type="match status" value="1"/>
</dbReference>
<evidence type="ECO:0000256" key="3">
    <source>
        <dbReference type="ARBA" id="ARBA00022691"/>
    </source>
</evidence>
<accession>A0A4S2HBQ6</accession>
<evidence type="ECO:0000256" key="2">
    <source>
        <dbReference type="ARBA" id="ARBA00022679"/>
    </source>
</evidence>